<evidence type="ECO:0000313" key="1">
    <source>
        <dbReference type="EMBL" id="TSC92576.1"/>
    </source>
</evidence>
<dbReference type="PANTHER" id="PTHR38471">
    <property type="entry name" value="FOUR HELIX BUNDLE PROTEIN"/>
    <property type="match status" value="1"/>
</dbReference>
<dbReference type="PIRSF" id="PIRSF035652">
    <property type="entry name" value="CHP02436"/>
    <property type="match status" value="1"/>
</dbReference>
<organism evidence="1 2">
    <name type="scientific">Candidatus Berkelbacteria bacterium Licking1014_85</name>
    <dbReference type="NCBI Taxonomy" id="2017148"/>
    <lineage>
        <taxon>Bacteria</taxon>
        <taxon>Candidatus Berkelbacteria</taxon>
    </lineage>
</organism>
<evidence type="ECO:0008006" key="3">
    <source>
        <dbReference type="Google" id="ProtNLM"/>
    </source>
</evidence>
<dbReference type="InterPro" id="IPR012657">
    <property type="entry name" value="23S_rRNA-intervening_sequence"/>
</dbReference>
<dbReference type="InterPro" id="IPR036583">
    <property type="entry name" value="23S_rRNA_IVS_sf"/>
</dbReference>
<dbReference type="Proteomes" id="UP000315589">
    <property type="component" value="Unassembled WGS sequence"/>
</dbReference>
<accession>A0A554LI79</accession>
<name>A0A554LI79_9BACT</name>
<dbReference type="PANTHER" id="PTHR38471:SF2">
    <property type="entry name" value="FOUR HELIX BUNDLE PROTEIN"/>
    <property type="match status" value="1"/>
</dbReference>
<protein>
    <recommendedName>
        <fullName evidence="3">Four helix bundle protein</fullName>
    </recommendedName>
</protein>
<proteinExistence type="predicted"/>
<comment type="caution">
    <text evidence="1">The sequence shown here is derived from an EMBL/GenBank/DDBJ whole genome shotgun (WGS) entry which is preliminary data.</text>
</comment>
<reference evidence="1 2" key="1">
    <citation type="submission" date="2017-07" db="EMBL/GenBank/DDBJ databases">
        <title>Mechanisms for carbon and nitrogen cycling indicate functional differentiation within the Candidate Phyla Radiation.</title>
        <authorList>
            <person name="Danczak R.E."/>
            <person name="Johnston M.D."/>
            <person name="Kenah C."/>
            <person name="Slattery M."/>
            <person name="Wrighton K.C."/>
            <person name="Wilkins M.J."/>
        </authorList>
    </citation>
    <scope>NUCLEOTIDE SEQUENCE [LARGE SCALE GENOMIC DNA]</scope>
    <source>
        <strain evidence="1">Licking1014_85</strain>
    </source>
</reference>
<evidence type="ECO:0000313" key="2">
    <source>
        <dbReference type="Proteomes" id="UP000315589"/>
    </source>
</evidence>
<sequence length="123" mass="14111">MTKTLMNDKIYDLEKRTLEFSKMVIALCRIIPKNIITIPLISQLIRSATSIGANYSEANAACSKADFKNKIYICKKELKETLYWLEILLEAELSISDKVKPIFEETKELIFIFSKIISSLNSK</sequence>
<dbReference type="AlphaFoldDB" id="A0A554LI79"/>
<dbReference type="Gene3D" id="1.20.1440.60">
    <property type="entry name" value="23S rRNA-intervening sequence"/>
    <property type="match status" value="1"/>
</dbReference>
<dbReference type="NCBIfam" id="TIGR02436">
    <property type="entry name" value="four helix bundle protein"/>
    <property type="match status" value="1"/>
</dbReference>
<dbReference type="Pfam" id="PF05635">
    <property type="entry name" value="23S_rRNA_IVP"/>
    <property type="match status" value="1"/>
</dbReference>
<dbReference type="SUPFAM" id="SSF158446">
    <property type="entry name" value="IVS-encoded protein-like"/>
    <property type="match status" value="1"/>
</dbReference>
<dbReference type="EMBL" id="VMGI01000052">
    <property type="protein sequence ID" value="TSC92576.1"/>
    <property type="molecule type" value="Genomic_DNA"/>
</dbReference>
<gene>
    <name evidence="1" type="ORF">CEN91_404</name>
</gene>